<dbReference type="RefSeq" id="XP_008483210.1">
    <property type="nucleotide sequence ID" value="XM_008484988.1"/>
</dbReference>
<reference evidence="4" key="1">
    <citation type="submission" date="2025-08" db="UniProtKB">
        <authorList>
            <consortium name="RefSeq"/>
        </authorList>
    </citation>
    <scope>IDENTIFICATION</scope>
</reference>
<dbReference type="GO" id="GO:0016020">
    <property type="term" value="C:membrane"/>
    <property type="evidence" value="ECO:0007669"/>
    <property type="project" value="GOC"/>
</dbReference>
<evidence type="ECO:0000256" key="1">
    <source>
        <dbReference type="ARBA" id="ARBA00006066"/>
    </source>
</evidence>
<dbReference type="Gene3D" id="3.40.50.10320">
    <property type="entry name" value="LmbE-like"/>
    <property type="match status" value="1"/>
</dbReference>
<dbReference type="InterPro" id="IPR024078">
    <property type="entry name" value="LmbE-like_dom_sf"/>
</dbReference>
<keyword evidence="3" id="KW-1185">Reference proteome</keyword>
<dbReference type="AlphaFoldDB" id="A0A1S3DL43"/>
<evidence type="ECO:0000313" key="4">
    <source>
        <dbReference type="RefSeq" id="XP_008483210.1"/>
    </source>
</evidence>
<organism evidence="3 4">
    <name type="scientific">Diaphorina citri</name>
    <name type="common">Asian citrus psyllid</name>
    <dbReference type="NCBI Taxonomy" id="121845"/>
    <lineage>
        <taxon>Eukaryota</taxon>
        <taxon>Metazoa</taxon>
        <taxon>Ecdysozoa</taxon>
        <taxon>Arthropoda</taxon>
        <taxon>Hexapoda</taxon>
        <taxon>Insecta</taxon>
        <taxon>Pterygota</taxon>
        <taxon>Neoptera</taxon>
        <taxon>Paraneoptera</taxon>
        <taxon>Hemiptera</taxon>
        <taxon>Sternorrhyncha</taxon>
        <taxon>Psylloidea</taxon>
        <taxon>Psyllidae</taxon>
        <taxon>Diaphorininae</taxon>
        <taxon>Diaphorina</taxon>
    </lineage>
</organism>
<dbReference type="PANTHER" id="PTHR12993">
    <property type="entry name" value="N-ACETYLGLUCOSAMINYL-PHOSPHATIDYLINOSITOL DE-N-ACETYLASE-RELATED"/>
    <property type="match status" value="1"/>
</dbReference>
<dbReference type="OMA" id="INHIILH"/>
<dbReference type="STRING" id="121845.A0A1S3DL43"/>
<protein>
    <recommendedName>
        <fullName evidence="2">N-acetylglucosaminylphosphatidylinositol deacetylase</fullName>
        <ecNumber evidence="2">3.5.1.89</ecNumber>
    </recommendedName>
</protein>
<dbReference type="PaxDb" id="121845-A0A1S3DL43"/>
<name>A0A1S3DL43_DIACI</name>
<dbReference type="GO" id="GO:0005783">
    <property type="term" value="C:endoplasmic reticulum"/>
    <property type="evidence" value="ECO:0007669"/>
    <property type="project" value="TreeGrafter"/>
</dbReference>
<sequence>MQPGDSAPNSRRVRKAELWESCKALGLDESCIELRKHSLLLDGHEHSWSHELIGEMILTHIETLRIDTVITFDESGVSEHPNHIAIFDAMAYLSLNHLLPSIIFTNLLWTFDYIPHSMNTTSISIITETYWN</sequence>
<dbReference type="SUPFAM" id="SSF102588">
    <property type="entry name" value="LmbE-like"/>
    <property type="match status" value="1"/>
</dbReference>
<dbReference type="InterPro" id="IPR003737">
    <property type="entry name" value="GlcNAc_PI_deacetylase-related"/>
</dbReference>
<dbReference type="Proteomes" id="UP000079169">
    <property type="component" value="Unplaced"/>
</dbReference>
<gene>
    <name evidence="4" type="primary">LOC103519899</name>
</gene>
<dbReference type="UniPathway" id="UPA00196"/>
<comment type="similarity">
    <text evidence="1">Belongs to the PIGL family.</text>
</comment>
<proteinExistence type="inferred from homology"/>
<evidence type="ECO:0000313" key="3">
    <source>
        <dbReference type="Proteomes" id="UP000079169"/>
    </source>
</evidence>
<evidence type="ECO:0000256" key="2">
    <source>
        <dbReference type="ARBA" id="ARBA00012176"/>
    </source>
</evidence>
<dbReference type="PANTHER" id="PTHR12993:SF11">
    <property type="entry name" value="N-ACETYLGLUCOSAMINYL-PHOSPHATIDYLINOSITOL DE-N-ACETYLASE"/>
    <property type="match status" value="1"/>
</dbReference>
<dbReference type="GeneID" id="103519899"/>
<dbReference type="EC" id="3.5.1.89" evidence="2"/>
<dbReference type="KEGG" id="dci:103519899"/>
<dbReference type="Pfam" id="PF02585">
    <property type="entry name" value="PIG-L"/>
    <property type="match status" value="1"/>
</dbReference>
<dbReference type="GO" id="GO:0006506">
    <property type="term" value="P:GPI anchor biosynthetic process"/>
    <property type="evidence" value="ECO:0007669"/>
    <property type="project" value="UniProtKB-UniPathway"/>
</dbReference>
<dbReference type="GO" id="GO:0000225">
    <property type="term" value="F:N-acetylglucosaminylphosphatidylinositol deacetylase activity"/>
    <property type="evidence" value="ECO:0007669"/>
    <property type="project" value="UniProtKB-EC"/>
</dbReference>
<accession>A0A1S3DL43</accession>